<comment type="similarity">
    <text evidence="1 5">Belongs to the peptidase S8 family.</text>
</comment>
<keyword evidence="3 5" id="KW-0378">Hydrolase</keyword>
<evidence type="ECO:0000256" key="5">
    <source>
        <dbReference type="PROSITE-ProRule" id="PRU01240"/>
    </source>
</evidence>
<dbReference type="CDD" id="cd00306">
    <property type="entry name" value="Peptidases_S8_S53"/>
    <property type="match status" value="1"/>
</dbReference>
<dbReference type="PANTHER" id="PTHR43806">
    <property type="entry name" value="PEPTIDASE S8"/>
    <property type="match status" value="1"/>
</dbReference>
<sequence length="855" mass="91080">MRIDEGGLLAHYAEWRSRTAGRSVAAIGPADLSATAYVADEVIVDEDDRDLIEELTGRYGAEVIDDRALPEPPEGLRVREDVREAPIAVRLRFRDVPSVDGQDDLLQRAVGDTADEVFATSEQGAAVAALTARFAFEGRPIGLNLFGEPLAMPLSTATESAIPGAGANPFAWAAFAGRTRMVEAWQLMDSIQRMRSNPFVVLAVLDNGFWLDATGAPNLAAGQTESDLGAGVMQLNLLAEGTPAGGISPNNGWHGNAVASAGAGLLNNAAGAAGSGGSVASPMLFRTDISVDQILRCVRMCAAWGLDVLNMSIGTWGQTELFFPTSSWDKTFQFAADNGVVMIAAAGNSTLDLPDDLNIRPATRTPGVLTVGALDAADNAAGFSNYGSSVNLWAPGTAIPVAPDGAAPLGSTKNGTSFAAPIVAGVAAMMRSANPDLDAHDIRRILVETGWQGTGRVSKGLDAFAALFAAVGAAIPDDSEPNNTPALARQLIPTGPGGALQPGLGPFTTRSKAGDTDYWKFRVDRFATVGVVVEWYERLSTLGVLIEAVDPDARGVTDLTASSTAGRTTLTGLLPPGDYLIRITGGGVTAYSLRVTQRPAALTRDQFEANDSFDSAARMMFVTNKWSQFFLRSWGPGTYEATLHRDLFVSPYIGGGVKGSVNPDYFLLDVPDRSVFSRPAVAVFDADQPLDVTLYDEARNVIESRSSIRNAKLYPPPSSTCYLRVSGGQVTRYRISTRMEADARIIPGPWEEVQVMPKWWGDPPPLRVADVVTHYLHELGEDLGEGPALAFTDPGEDLRIELIDRTGEVIREARVLGDRLLLDTDGLEPGPYLVQLTRREAASAIEVQIVPPLHH</sequence>
<dbReference type="InterPro" id="IPR050131">
    <property type="entry name" value="Peptidase_S8_subtilisin-like"/>
</dbReference>
<protein>
    <submittedName>
        <fullName evidence="7">S8 family serine peptidase</fullName>
    </submittedName>
</protein>
<dbReference type="InterPro" id="IPR023828">
    <property type="entry name" value="Peptidase_S8_Ser-AS"/>
</dbReference>
<name>A0ABV6QIX4_9ACTN</name>
<gene>
    <name evidence="7" type="ORF">ACFFGN_11035</name>
</gene>
<evidence type="ECO:0000256" key="1">
    <source>
        <dbReference type="ARBA" id="ARBA00011073"/>
    </source>
</evidence>
<dbReference type="SUPFAM" id="SSF52743">
    <property type="entry name" value="Subtilisin-like"/>
    <property type="match status" value="1"/>
</dbReference>
<dbReference type="EMBL" id="JBHLTC010000012">
    <property type="protein sequence ID" value="MFC0624597.1"/>
    <property type="molecule type" value="Genomic_DNA"/>
</dbReference>
<feature type="domain" description="Peptidase S8/S53" evidence="6">
    <location>
        <begin position="245"/>
        <end position="450"/>
    </location>
</feature>
<feature type="active site" description="Charge relay system" evidence="5">
    <location>
        <position position="206"/>
    </location>
</feature>
<keyword evidence="8" id="KW-1185">Reference proteome</keyword>
<dbReference type="PANTHER" id="PTHR43806:SF11">
    <property type="entry name" value="CEREVISIN-RELATED"/>
    <property type="match status" value="1"/>
</dbReference>
<evidence type="ECO:0000313" key="7">
    <source>
        <dbReference type="EMBL" id="MFC0624597.1"/>
    </source>
</evidence>
<organism evidence="7 8">
    <name type="scientific">Kribbella deserti</name>
    <dbReference type="NCBI Taxonomy" id="1926257"/>
    <lineage>
        <taxon>Bacteria</taxon>
        <taxon>Bacillati</taxon>
        <taxon>Actinomycetota</taxon>
        <taxon>Actinomycetes</taxon>
        <taxon>Propionibacteriales</taxon>
        <taxon>Kribbellaceae</taxon>
        <taxon>Kribbella</taxon>
    </lineage>
</organism>
<dbReference type="Gene3D" id="2.60.120.380">
    <property type="match status" value="1"/>
</dbReference>
<proteinExistence type="inferred from homology"/>
<accession>A0ABV6QIX4</accession>
<evidence type="ECO:0000256" key="4">
    <source>
        <dbReference type="ARBA" id="ARBA00022825"/>
    </source>
</evidence>
<dbReference type="InterPro" id="IPR015500">
    <property type="entry name" value="Peptidase_S8_subtilisin-rel"/>
</dbReference>
<dbReference type="Pfam" id="PF00082">
    <property type="entry name" value="Peptidase_S8"/>
    <property type="match status" value="1"/>
</dbReference>
<dbReference type="RefSeq" id="WP_380046132.1">
    <property type="nucleotide sequence ID" value="NZ_JBHLTC010000012.1"/>
</dbReference>
<dbReference type="Proteomes" id="UP001589890">
    <property type="component" value="Unassembled WGS sequence"/>
</dbReference>
<evidence type="ECO:0000256" key="2">
    <source>
        <dbReference type="ARBA" id="ARBA00022670"/>
    </source>
</evidence>
<comment type="caution">
    <text evidence="7">The sequence shown here is derived from an EMBL/GenBank/DDBJ whole genome shotgun (WGS) entry which is preliminary data.</text>
</comment>
<dbReference type="PRINTS" id="PR00723">
    <property type="entry name" value="SUBTILISIN"/>
</dbReference>
<dbReference type="InterPro" id="IPR000209">
    <property type="entry name" value="Peptidase_S8/S53_dom"/>
</dbReference>
<dbReference type="PROSITE" id="PS00138">
    <property type="entry name" value="SUBTILASE_SER"/>
    <property type="match status" value="1"/>
</dbReference>
<dbReference type="Gene3D" id="3.40.50.200">
    <property type="entry name" value="Peptidase S8/S53 domain"/>
    <property type="match status" value="1"/>
</dbReference>
<feature type="active site" description="Charge relay system" evidence="5">
    <location>
        <position position="254"/>
    </location>
</feature>
<feature type="active site" description="Charge relay system" evidence="5">
    <location>
        <position position="417"/>
    </location>
</feature>
<dbReference type="PROSITE" id="PS51892">
    <property type="entry name" value="SUBTILASE"/>
    <property type="match status" value="1"/>
</dbReference>
<keyword evidence="2 5" id="KW-0645">Protease</keyword>
<reference evidence="7 8" key="1">
    <citation type="submission" date="2024-09" db="EMBL/GenBank/DDBJ databases">
        <authorList>
            <person name="Sun Q."/>
            <person name="Mori K."/>
        </authorList>
    </citation>
    <scope>NUCLEOTIDE SEQUENCE [LARGE SCALE GENOMIC DNA]</scope>
    <source>
        <strain evidence="7 8">CGMCC 1.15906</strain>
    </source>
</reference>
<evidence type="ECO:0000259" key="6">
    <source>
        <dbReference type="Pfam" id="PF00082"/>
    </source>
</evidence>
<dbReference type="InterPro" id="IPR036852">
    <property type="entry name" value="Peptidase_S8/S53_dom_sf"/>
</dbReference>
<evidence type="ECO:0000313" key="8">
    <source>
        <dbReference type="Proteomes" id="UP001589890"/>
    </source>
</evidence>
<evidence type="ECO:0000256" key="3">
    <source>
        <dbReference type="ARBA" id="ARBA00022801"/>
    </source>
</evidence>
<keyword evidence="4 5" id="KW-0720">Serine protease</keyword>